<name>A0A4R7UW16_9PSEU</name>
<reference evidence="1 2" key="1">
    <citation type="submission" date="2019-03" db="EMBL/GenBank/DDBJ databases">
        <title>Genomic Encyclopedia of Archaeal and Bacterial Type Strains, Phase II (KMG-II): from individual species to whole genera.</title>
        <authorList>
            <person name="Goeker M."/>
        </authorList>
    </citation>
    <scope>NUCLEOTIDE SEQUENCE [LARGE SCALE GENOMIC DNA]</scope>
    <source>
        <strain evidence="1 2">DSM 45499</strain>
    </source>
</reference>
<dbReference type="AlphaFoldDB" id="A0A4R7UW16"/>
<gene>
    <name evidence="1" type="ORF">CLV71_12849</name>
</gene>
<sequence length="216" mass="23310">MTAAEIIAPAVLDGWHELGGEKFEATISWPHDRPAGHMLSANAVRLGGILAAHLGYHVPTDHHVILERLSWQDSAAADTPADAVRVEVLCHNAVLRRGQLTALAYTVSACSSGTPRCRGEAELRFMSPGVYRFVRGTAARNDHVPGLVLLESALREAGMTAPGGPIEVDACFLRYAVRGKPWQVAASTEHGERGPVTVTVHQHDQDVLRAVVRRIP</sequence>
<evidence type="ECO:0000313" key="2">
    <source>
        <dbReference type="Proteomes" id="UP000294927"/>
    </source>
</evidence>
<accession>A0A4R7UW16</accession>
<organism evidence="1 2">
    <name type="scientific">Actinophytocola oryzae</name>
    <dbReference type="NCBI Taxonomy" id="502181"/>
    <lineage>
        <taxon>Bacteria</taxon>
        <taxon>Bacillati</taxon>
        <taxon>Actinomycetota</taxon>
        <taxon>Actinomycetes</taxon>
        <taxon>Pseudonocardiales</taxon>
        <taxon>Pseudonocardiaceae</taxon>
    </lineage>
</organism>
<dbReference type="OrthoDB" id="7838374at2"/>
<dbReference type="RefSeq" id="WP_133908987.1">
    <property type="nucleotide sequence ID" value="NZ_SOCP01000028.1"/>
</dbReference>
<dbReference type="Proteomes" id="UP000294927">
    <property type="component" value="Unassembled WGS sequence"/>
</dbReference>
<dbReference type="EMBL" id="SOCP01000028">
    <property type="protein sequence ID" value="TDV37785.1"/>
    <property type="molecule type" value="Genomic_DNA"/>
</dbReference>
<proteinExistence type="predicted"/>
<protein>
    <submittedName>
        <fullName evidence="1">A-factor biosynthesis hotdog protein</fullName>
    </submittedName>
</protein>
<keyword evidence="2" id="KW-1185">Reference proteome</keyword>
<evidence type="ECO:0000313" key="1">
    <source>
        <dbReference type="EMBL" id="TDV37785.1"/>
    </source>
</evidence>
<comment type="caution">
    <text evidence="1">The sequence shown here is derived from an EMBL/GenBank/DDBJ whole genome shotgun (WGS) entry which is preliminary data.</text>
</comment>